<name>A0A0L8GAV4_OCTBM</name>
<dbReference type="AlphaFoldDB" id="A0A0L8GAV4"/>
<gene>
    <name evidence="1" type="ORF">OCBIM_22037003mg</name>
</gene>
<sequence>MLDALFYRIRHSFFSQTLYLVTKEVKTMRKDFSDGASYWELIKSLLAYKANIKSSHMRKLHIAVKSVYFVL</sequence>
<accession>A0A0L8GAV4</accession>
<evidence type="ECO:0000313" key="1">
    <source>
        <dbReference type="EMBL" id="KOF73999.1"/>
    </source>
</evidence>
<proteinExistence type="predicted"/>
<dbReference type="EMBL" id="KQ422903">
    <property type="protein sequence ID" value="KOF73999.1"/>
    <property type="molecule type" value="Genomic_DNA"/>
</dbReference>
<organism evidence="1">
    <name type="scientific">Octopus bimaculoides</name>
    <name type="common">California two-spotted octopus</name>
    <dbReference type="NCBI Taxonomy" id="37653"/>
    <lineage>
        <taxon>Eukaryota</taxon>
        <taxon>Metazoa</taxon>
        <taxon>Spiralia</taxon>
        <taxon>Lophotrochozoa</taxon>
        <taxon>Mollusca</taxon>
        <taxon>Cephalopoda</taxon>
        <taxon>Coleoidea</taxon>
        <taxon>Octopodiformes</taxon>
        <taxon>Octopoda</taxon>
        <taxon>Incirrata</taxon>
        <taxon>Octopodidae</taxon>
        <taxon>Octopus</taxon>
    </lineage>
</organism>
<reference evidence="1" key="1">
    <citation type="submission" date="2015-07" db="EMBL/GenBank/DDBJ databases">
        <title>MeaNS - Measles Nucleotide Surveillance Program.</title>
        <authorList>
            <person name="Tran T."/>
            <person name="Druce J."/>
        </authorList>
    </citation>
    <scope>NUCLEOTIDE SEQUENCE</scope>
    <source>
        <strain evidence="1">UCB-OBI-ISO-001</strain>
        <tissue evidence="1">Gonad</tissue>
    </source>
</reference>
<protein>
    <submittedName>
        <fullName evidence="1">Uncharacterized protein</fullName>
    </submittedName>
</protein>